<dbReference type="GO" id="GO:0016705">
    <property type="term" value="F:oxidoreductase activity, acting on paired donors, with incorporation or reduction of molecular oxygen"/>
    <property type="evidence" value="ECO:0007669"/>
    <property type="project" value="InterPro"/>
</dbReference>
<dbReference type="GO" id="GO:0020037">
    <property type="term" value="F:heme binding"/>
    <property type="evidence" value="ECO:0007669"/>
    <property type="project" value="InterPro"/>
</dbReference>
<evidence type="ECO:0000256" key="8">
    <source>
        <dbReference type="PIRSR" id="PIRSR602401-1"/>
    </source>
</evidence>
<dbReference type="PRINTS" id="PR00463">
    <property type="entry name" value="EP450I"/>
</dbReference>
<dbReference type="PROSITE" id="PS00086">
    <property type="entry name" value="CYTOCHROME_P450"/>
    <property type="match status" value="1"/>
</dbReference>
<dbReference type="AlphaFoldDB" id="A0AAW0R0X0"/>
<dbReference type="InterPro" id="IPR002401">
    <property type="entry name" value="Cyt_P450_E_grp-I"/>
</dbReference>
<evidence type="ECO:0000313" key="10">
    <source>
        <dbReference type="EMBL" id="KAK8120897.1"/>
    </source>
</evidence>
<feature type="binding site" description="axial binding residue" evidence="8">
    <location>
        <position position="472"/>
    </location>
    <ligand>
        <name>heme</name>
        <dbReference type="ChEBI" id="CHEBI:30413"/>
    </ligand>
    <ligandPart>
        <name>Fe</name>
        <dbReference type="ChEBI" id="CHEBI:18248"/>
    </ligandPart>
</feature>
<dbReference type="Pfam" id="PF00067">
    <property type="entry name" value="p450"/>
    <property type="match status" value="1"/>
</dbReference>
<keyword evidence="3 8" id="KW-0349">Heme</keyword>
<keyword evidence="6 8" id="KW-0408">Iron</keyword>
<dbReference type="PANTHER" id="PTHR24287:SF1">
    <property type="entry name" value="P450, PUTATIVE (EUROFUNG)-RELATED"/>
    <property type="match status" value="1"/>
</dbReference>
<evidence type="ECO:0000256" key="7">
    <source>
        <dbReference type="ARBA" id="ARBA00023033"/>
    </source>
</evidence>
<evidence type="ECO:0000256" key="3">
    <source>
        <dbReference type="ARBA" id="ARBA00022617"/>
    </source>
</evidence>
<dbReference type="InterPro" id="IPR001128">
    <property type="entry name" value="Cyt_P450"/>
</dbReference>
<keyword evidence="11" id="KW-1185">Reference proteome</keyword>
<gene>
    <name evidence="10" type="ORF">PG999_005017</name>
</gene>
<dbReference type="EMBL" id="JAQQWP010000004">
    <property type="protein sequence ID" value="KAK8120897.1"/>
    <property type="molecule type" value="Genomic_DNA"/>
</dbReference>
<dbReference type="GO" id="GO:0005506">
    <property type="term" value="F:iron ion binding"/>
    <property type="evidence" value="ECO:0007669"/>
    <property type="project" value="InterPro"/>
</dbReference>
<dbReference type="InterPro" id="IPR036396">
    <property type="entry name" value="Cyt_P450_sf"/>
</dbReference>
<dbReference type="Proteomes" id="UP001392437">
    <property type="component" value="Unassembled WGS sequence"/>
</dbReference>
<dbReference type="Gene3D" id="1.10.630.10">
    <property type="entry name" value="Cytochrome P450"/>
    <property type="match status" value="1"/>
</dbReference>
<comment type="similarity">
    <text evidence="2 9">Belongs to the cytochrome P450 family.</text>
</comment>
<dbReference type="GO" id="GO:0004497">
    <property type="term" value="F:monooxygenase activity"/>
    <property type="evidence" value="ECO:0007669"/>
    <property type="project" value="UniProtKB-KW"/>
</dbReference>
<dbReference type="SUPFAM" id="SSF48264">
    <property type="entry name" value="Cytochrome P450"/>
    <property type="match status" value="1"/>
</dbReference>
<organism evidence="10 11">
    <name type="scientific">Apiospora kogelbergensis</name>
    <dbReference type="NCBI Taxonomy" id="1337665"/>
    <lineage>
        <taxon>Eukaryota</taxon>
        <taxon>Fungi</taxon>
        <taxon>Dikarya</taxon>
        <taxon>Ascomycota</taxon>
        <taxon>Pezizomycotina</taxon>
        <taxon>Sordariomycetes</taxon>
        <taxon>Xylariomycetidae</taxon>
        <taxon>Amphisphaeriales</taxon>
        <taxon>Apiosporaceae</taxon>
        <taxon>Apiospora</taxon>
    </lineage>
</organism>
<evidence type="ECO:0000256" key="1">
    <source>
        <dbReference type="ARBA" id="ARBA00001971"/>
    </source>
</evidence>
<reference evidence="10 11" key="1">
    <citation type="submission" date="2023-01" db="EMBL/GenBank/DDBJ databases">
        <title>Analysis of 21 Apiospora genomes using comparative genomics revels a genus with tremendous synthesis potential of carbohydrate active enzymes and secondary metabolites.</title>
        <authorList>
            <person name="Sorensen T."/>
        </authorList>
    </citation>
    <scope>NUCLEOTIDE SEQUENCE [LARGE SCALE GENOMIC DNA]</scope>
    <source>
        <strain evidence="10 11">CBS 117206</strain>
    </source>
</reference>
<dbReference type="PANTHER" id="PTHR24287">
    <property type="entry name" value="P450, PUTATIVE (EUROFUNG)-RELATED"/>
    <property type="match status" value="1"/>
</dbReference>
<protein>
    <submittedName>
        <fullName evidence="10">Cytochrome P450 alkane hydroxylase</fullName>
    </submittedName>
</protein>
<dbReference type="PRINTS" id="PR00385">
    <property type="entry name" value="P450"/>
</dbReference>
<keyword evidence="5 9" id="KW-0560">Oxidoreductase</keyword>
<comment type="cofactor">
    <cofactor evidence="1 8">
        <name>heme</name>
        <dbReference type="ChEBI" id="CHEBI:30413"/>
    </cofactor>
</comment>
<dbReference type="InterPro" id="IPR047146">
    <property type="entry name" value="Cyt_P450_E_CYP52_fungi"/>
</dbReference>
<comment type="caution">
    <text evidence="10">The sequence shown here is derived from an EMBL/GenBank/DDBJ whole genome shotgun (WGS) entry which is preliminary data.</text>
</comment>
<evidence type="ECO:0000256" key="9">
    <source>
        <dbReference type="RuleBase" id="RU000461"/>
    </source>
</evidence>
<accession>A0AAW0R0X0</accession>
<dbReference type="CDD" id="cd11063">
    <property type="entry name" value="CYP52"/>
    <property type="match status" value="1"/>
</dbReference>
<keyword evidence="7 9" id="KW-0503">Monooxygenase</keyword>
<keyword evidence="4 8" id="KW-0479">Metal-binding</keyword>
<evidence type="ECO:0000256" key="2">
    <source>
        <dbReference type="ARBA" id="ARBA00010617"/>
    </source>
</evidence>
<evidence type="ECO:0000256" key="4">
    <source>
        <dbReference type="ARBA" id="ARBA00022723"/>
    </source>
</evidence>
<dbReference type="InterPro" id="IPR017972">
    <property type="entry name" value="Cyt_P450_CS"/>
</dbReference>
<sequence>MIFTPQVLAVVAAIVLSLSYAFSWISTWSRRRAFAASYGCKPVPQLGRLRNCYLTSKAWKARKLLDLLHWKYTAIGNTHESSTVGLGTIIFTVDPENLKTILATDFQKWDLGPRRRKLLSPLVGVGIFTSDGQAWEHSRSLIRPSFTKIRMSDSSMFESHFQNFLSVLPRKNAVSGLVDVDLHPLIFRMTLDSASEVLLGRSFESQLQTPTSATQGFMEAFDYAQLKTHSRYLSDRGYMKPLGMLMTSLFPNIWNTFDNSCSTVHRIVDGIVADHLVFLEQRALYGSQDEKEADAAANKKYVFLEELAKETRNPIELRDEVLNMLVAGRDTTASLLTTSLFMLARHPEIWNRVRTEVIDAVGYDEIPEYETLRNLKQLRNLFNECLRLWPPVPLNSREANVDTVLPRGGGPDGRSPIFIKAGQSVNYHVYSMHRLPSIFGEDADVFRPSRWDDPKLRPGWGYIPFNGGPRICPGQQFALTEAAYVLARFMQHVESIERRDVEYDWAERVALVTKGRNGVKVALKMVDRD</sequence>
<proteinExistence type="inferred from homology"/>
<evidence type="ECO:0000256" key="6">
    <source>
        <dbReference type="ARBA" id="ARBA00023004"/>
    </source>
</evidence>
<evidence type="ECO:0000256" key="5">
    <source>
        <dbReference type="ARBA" id="ARBA00023002"/>
    </source>
</evidence>
<name>A0AAW0R0X0_9PEZI</name>
<evidence type="ECO:0000313" key="11">
    <source>
        <dbReference type="Proteomes" id="UP001392437"/>
    </source>
</evidence>